<evidence type="ECO:0000256" key="3">
    <source>
        <dbReference type="ARBA" id="ARBA00013223"/>
    </source>
</evidence>
<evidence type="ECO:0000313" key="14">
    <source>
        <dbReference type="Proteomes" id="UP000327108"/>
    </source>
</evidence>
<feature type="domain" description="FAD-binding FR-type" evidence="10">
    <location>
        <begin position="3"/>
        <end position="103"/>
    </location>
</feature>
<dbReference type="EC" id="1.18.1.2" evidence="3"/>
<dbReference type="OrthoDB" id="9784483at2"/>
<protein>
    <recommendedName>
        <fullName evidence="3">ferredoxin--NADP(+) reductase</fullName>
        <ecNumber evidence="3">1.18.1.2</ecNumber>
    </recommendedName>
</protein>
<keyword evidence="4" id="KW-0285">Flavoprotein</keyword>
<dbReference type="GO" id="GO:0042167">
    <property type="term" value="P:heme catabolic process"/>
    <property type="evidence" value="ECO:0007669"/>
    <property type="project" value="TreeGrafter"/>
</dbReference>
<accession>A0A248UKI5</accession>
<evidence type="ECO:0000259" key="10">
    <source>
        <dbReference type="PROSITE" id="PS51384"/>
    </source>
</evidence>
<dbReference type="InterPro" id="IPR008333">
    <property type="entry name" value="Cbr1-like_FAD-bd_dom"/>
</dbReference>
<dbReference type="FunFam" id="2.40.30.10:FF:000018">
    <property type="entry name" value="Ferredoxin--NADP(+) reductase"/>
    <property type="match status" value="1"/>
</dbReference>
<evidence type="ECO:0000256" key="2">
    <source>
        <dbReference type="ARBA" id="ARBA00008312"/>
    </source>
</evidence>
<organism evidence="11 13">
    <name type="scientific">Ochrobactrum quorumnocens</name>
    <dbReference type="NCBI Taxonomy" id="271865"/>
    <lineage>
        <taxon>Bacteria</taxon>
        <taxon>Pseudomonadati</taxon>
        <taxon>Pseudomonadota</taxon>
        <taxon>Alphaproteobacteria</taxon>
        <taxon>Hyphomicrobiales</taxon>
        <taxon>Brucellaceae</taxon>
        <taxon>Brucella/Ochrobactrum group</taxon>
        <taxon>Ochrobactrum</taxon>
    </lineage>
</organism>
<comment type="cofactor">
    <cofactor evidence="1">
        <name>FAD</name>
        <dbReference type="ChEBI" id="CHEBI:57692"/>
    </cofactor>
</comment>
<keyword evidence="8 11" id="KW-0560">Oxidoreductase</keyword>
<dbReference type="Proteomes" id="UP000215256">
    <property type="component" value="Chromosome 1"/>
</dbReference>
<dbReference type="Proteomes" id="UP000327108">
    <property type="component" value="Unassembled WGS sequence"/>
</dbReference>
<dbReference type="PROSITE" id="PS51384">
    <property type="entry name" value="FAD_FR"/>
    <property type="match status" value="1"/>
</dbReference>
<dbReference type="PANTHER" id="PTHR47878">
    <property type="entry name" value="OXIDOREDUCTASE FAD/NAD(P)-BINDING DOMAIN PROTEIN"/>
    <property type="match status" value="1"/>
</dbReference>
<comment type="similarity">
    <text evidence="2">Belongs to the ferredoxin--NADP reductase type 1 family.</text>
</comment>
<dbReference type="PANTHER" id="PTHR47878:SF1">
    <property type="entry name" value="FLAVODOXIN_FERREDOXIN--NADP REDUCTASE"/>
    <property type="match status" value="1"/>
</dbReference>
<dbReference type="EMBL" id="CP022604">
    <property type="protein sequence ID" value="ASV87050.1"/>
    <property type="molecule type" value="Genomic_DNA"/>
</dbReference>
<evidence type="ECO:0000256" key="5">
    <source>
        <dbReference type="ARBA" id="ARBA00022741"/>
    </source>
</evidence>
<sequence length="258" mass="29457">MSSNFNQETVLDVHHWTDRLFSFHTTRDQGFRFQSGQFIMIGLEVNGKPLLRAYSIASSVYDEQLEFFSIKVQDGPLTSRLQHLKEGDKILVGKKPVGTLLYDNLIPGDNLWLLSTGTGLAPFLSIIRDLEAYERYKKIILVHGVREVNELAYADLITKQLPEDEFLGEMVREKLIYYPTVTREEFRNKGRLTDLISSGKIFEDLGLPKFSEQDDRMMLCGSPEMLADMRQILEGLGLEEGSQSEAGHFVIEKAFVEK</sequence>
<keyword evidence="7" id="KW-0521">NADP</keyword>
<dbReference type="GO" id="GO:0000166">
    <property type="term" value="F:nucleotide binding"/>
    <property type="evidence" value="ECO:0007669"/>
    <property type="project" value="UniProtKB-KW"/>
</dbReference>
<dbReference type="PRINTS" id="PR00410">
    <property type="entry name" value="PHEHYDRXLASE"/>
</dbReference>
<dbReference type="SUPFAM" id="SSF52343">
    <property type="entry name" value="Ferredoxin reductase-like, C-terminal NADP-linked domain"/>
    <property type="match status" value="1"/>
</dbReference>
<dbReference type="InterPro" id="IPR017927">
    <property type="entry name" value="FAD-bd_FR_type"/>
</dbReference>
<dbReference type="Gene3D" id="3.40.50.80">
    <property type="entry name" value="Nucleotide-binding domain of ferredoxin-NADP reductase (FNR) module"/>
    <property type="match status" value="1"/>
</dbReference>
<keyword evidence="6" id="KW-0274">FAD</keyword>
<evidence type="ECO:0000256" key="7">
    <source>
        <dbReference type="ARBA" id="ARBA00022857"/>
    </source>
</evidence>
<evidence type="ECO:0000256" key="1">
    <source>
        <dbReference type="ARBA" id="ARBA00001974"/>
    </source>
</evidence>
<evidence type="ECO:0000256" key="4">
    <source>
        <dbReference type="ARBA" id="ARBA00022630"/>
    </source>
</evidence>
<dbReference type="GO" id="GO:0004324">
    <property type="term" value="F:ferredoxin-NADP+ reductase activity"/>
    <property type="evidence" value="ECO:0007669"/>
    <property type="project" value="UniProtKB-EC"/>
</dbReference>
<reference evidence="12 14" key="2">
    <citation type="submission" date="2019-09" db="EMBL/GenBank/DDBJ databases">
        <title>Biological control of the noxious weed angled onion (Allium triquetrum) thwarted by endophytic bacteria in Victoria, Australia.</title>
        <authorList>
            <person name="Tehranchian P."/>
            <person name="Adair R.J."/>
            <person name="Van T.H."/>
            <person name="Morrison P.D."/>
            <person name="Williams H."/>
            <person name="Lawrie A.C."/>
        </authorList>
    </citation>
    <scope>NUCLEOTIDE SEQUENCE [LARGE SCALE GENOMIC DNA]</scope>
    <source>
        <strain evidence="12 14">RPTAtOch1</strain>
    </source>
</reference>
<dbReference type="InterPro" id="IPR033892">
    <property type="entry name" value="FNR_bac"/>
</dbReference>
<keyword evidence="14" id="KW-1185">Reference proteome</keyword>
<dbReference type="EMBL" id="VYXQ01000036">
    <property type="protein sequence ID" value="KAA9354151.1"/>
    <property type="molecule type" value="Genomic_DNA"/>
</dbReference>
<dbReference type="InterPro" id="IPR039261">
    <property type="entry name" value="FNR_nucleotide-bd"/>
</dbReference>
<name>A0A248UKI5_9HYPH</name>
<evidence type="ECO:0000313" key="13">
    <source>
        <dbReference type="Proteomes" id="UP000215256"/>
    </source>
</evidence>
<proteinExistence type="inferred from homology"/>
<dbReference type="PRINTS" id="PR00371">
    <property type="entry name" value="FPNCR"/>
</dbReference>
<evidence type="ECO:0000256" key="8">
    <source>
        <dbReference type="ARBA" id="ARBA00023002"/>
    </source>
</evidence>
<dbReference type="SUPFAM" id="SSF63380">
    <property type="entry name" value="Riboflavin synthase domain-like"/>
    <property type="match status" value="1"/>
</dbReference>
<dbReference type="Pfam" id="PF00175">
    <property type="entry name" value="NAD_binding_1"/>
    <property type="match status" value="1"/>
</dbReference>
<reference evidence="11 13" key="1">
    <citation type="submission" date="2017-07" db="EMBL/GenBank/DDBJ databases">
        <title>Phylogenetic study on the rhizospheric bacterium Ochrobactrum sp. A44.</title>
        <authorList>
            <person name="Krzyzanowska D.M."/>
            <person name="Ossowicki A."/>
            <person name="Rajewska M."/>
            <person name="Maciag T."/>
            <person name="Kaczynski Z."/>
            <person name="Czerwicka M."/>
            <person name="Jafra S."/>
        </authorList>
    </citation>
    <scope>NUCLEOTIDE SEQUENCE [LARGE SCALE GENOMIC DNA]</scope>
    <source>
        <strain evidence="11 13">A44</strain>
    </source>
</reference>
<comment type="catalytic activity">
    <reaction evidence="9">
        <text>2 reduced [2Fe-2S]-[ferredoxin] + NADP(+) + H(+) = 2 oxidized [2Fe-2S]-[ferredoxin] + NADPH</text>
        <dbReference type="Rhea" id="RHEA:20125"/>
        <dbReference type="Rhea" id="RHEA-COMP:10000"/>
        <dbReference type="Rhea" id="RHEA-COMP:10001"/>
        <dbReference type="ChEBI" id="CHEBI:15378"/>
        <dbReference type="ChEBI" id="CHEBI:33737"/>
        <dbReference type="ChEBI" id="CHEBI:33738"/>
        <dbReference type="ChEBI" id="CHEBI:57783"/>
        <dbReference type="ChEBI" id="CHEBI:58349"/>
        <dbReference type="EC" id="1.18.1.2"/>
    </reaction>
</comment>
<dbReference type="Gene3D" id="2.40.30.10">
    <property type="entry name" value="Translation factors"/>
    <property type="match status" value="1"/>
</dbReference>
<dbReference type="RefSeq" id="WP_095446063.1">
    <property type="nucleotide sequence ID" value="NZ_CP022604.1"/>
</dbReference>
<dbReference type="InterPro" id="IPR001709">
    <property type="entry name" value="Flavoprot_Pyr_Nucl_cyt_Rdtase"/>
</dbReference>
<dbReference type="InterPro" id="IPR001433">
    <property type="entry name" value="OxRdtase_FAD/NAD-bd"/>
</dbReference>
<evidence type="ECO:0000313" key="11">
    <source>
        <dbReference type="EMBL" id="ASV87050.1"/>
    </source>
</evidence>
<dbReference type="CDD" id="cd06195">
    <property type="entry name" value="FNR1"/>
    <property type="match status" value="1"/>
</dbReference>
<dbReference type="Pfam" id="PF00970">
    <property type="entry name" value="FAD_binding_6"/>
    <property type="match status" value="1"/>
</dbReference>
<dbReference type="AlphaFoldDB" id="A0A248UKI5"/>
<dbReference type="GO" id="GO:0034599">
    <property type="term" value="P:cellular response to oxidative stress"/>
    <property type="evidence" value="ECO:0007669"/>
    <property type="project" value="TreeGrafter"/>
</dbReference>
<gene>
    <name evidence="11" type="ORF">CES85_0371</name>
    <name evidence="12" type="ORF">F3W84_22795</name>
</gene>
<dbReference type="InterPro" id="IPR017938">
    <property type="entry name" value="Riboflavin_synthase-like_b-brl"/>
</dbReference>
<evidence type="ECO:0000313" key="12">
    <source>
        <dbReference type="EMBL" id="KAA9354151.1"/>
    </source>
</evidence>
<dbReference type="InterPro" id="IPR051930">
    <property type="entry name" value="FNR_type-1"/>
</dbReference>
<evidence type="ECO:0000256" key="9">
    <source>
        <dbReference type="ARBA" id="ARBA00047776"/>
    </source>
</evidence>
<evidence type="ECO:0000256" key="6">
    <source>
        <dbReference type="ARBA" id="ARBA00022827"/>
    </source>
</evidence>
<dbReference type="KEGG" id="och:CES85_0371"/>
<keyword evidence="5" id="KW-0547">Nucleotide-binding</keyword>